<sequence>MNGKQYRIFIVEDDPGIAGEICRQLEAWGFEARCAEDFRRVTEEFSACSPHLVLMDIGLPFYNGYYWCGEIRKISRVPVLFLSSASDNMNVIMAVNQGGDDFVAKPFDMGILIAKIQALLRRTYDYGTQTEMLEHDGAVLNTGDATLRYRDRVVELTKNEYRILRTLLESKGKVVSRERLMERLWETDSYVDENTLSVNVNRRRKKLDGAGLEGFITTKIGMGYLIE</sequence>
<feature type="DNA-binding region" description="OmpR/PhoB-type" evidence="7">
    <location>
        <begin position="130"/>
        <end position="227"/>
    </location>
</feature>
<proteinExistence type="predicted"/>
<dbReference type="GO" id="GO:0000976">
    <property type="term" value="F:transcription cis-regulatory region binding"/>
    <property type="evidence" value="ECO:0007669"/>
    <property type="project" value="TreeGrafter"/>
</dbReference>
<name>A0A9D1P0M7_9FIRM</name>
<dbReference type="InterPro" id="IPR039420">
    <property type="entry name" value="WalR-like"/>
</dbReference>
<dbReference type="InterPro" id="IPR001789">
    <property type="entry name" value="Sig_transdc_resp-reg_receiver"/>
</dbReference>
<feature type="modified residue" description="4-aspartylphosphate" evidence="6">
    <location>
        <position position="56"/>
    </location>
</feature>
<feature type="domain" description="OmpR/PhoB-type" evidence="9">
    <location>
        <begin position="130"/>
        <end position="227"/>
    </location>
</feature>
<evidence type="ECO:0000256" key="3">
    <source>
        <dbReference type="ARBA" id="ARBA00023125"/>
    </source>
</evidence>
<dbReference type="GO" id="GO:0032993">
    <property type="term" value="C:protein-DNA complex"/>
    <property type="evidence" value="ECO:0007669"/>
    <property type="project" value="TreeGrafter"/>
</dbReference>
<comment type="caution">
    <text evidence="10">The sequence shown here is derived from an EMBL/GenBank/DDBJ whole genome shotgun (WGS) entry which is preliminary data.</text>
</comment>
<evidence type="ECO:0000313" key="11">
    <source>
        <dbReference type="Proteomes" id="UP000824169"/>
    </source>
</evidence>
<evidence type="ECO:0000313" key="10">
    <source>
        <dbReference type="EMBL" id="HIV24285.1"/>
    </source>
</evidence>
<evidence type="ECO:0000256" key="2">
    <source>
        <dbReference type="ARBA" id="ARBA00023015"/>
    </source>
</evidence>
<evidence type="ECO:0000256" key="6">
    <source>
        <dbReference type="PROSITE-ProRule" id="PRU00169"/>
    </source>
</evidence>
<dbReference type="Proteomes" id="UP000824169">
    <property type="component" value="Unassembled WGS sequence"/>
</dbReference>
<dbReference type="InterPro" id="IPR011006">
    <property type="entry name" value="CheY-like_superfamily"/>
</dbReference>
<dbReference type="PROSITE" id="PS51755">
    <property type="entry name" value="OMPR_PHOB"/>
    <property type="match status" value="1"/>
</dbReference>
<evidence type="ECO:0000256" key="7">
    <source>
        <dbReference type="PROSITE-ProRule" id="PRU01091"/>
    </source>
</evidence>
<evidence type="ECO:0000256" key="1">
    <source>
        <dbReference type="ARBA" id="ARBA00018672"/>
    </source>
</evidence>
<dbReference type="PANTHER" id="PTHR48111:SF43">
    <property type="entry name" value="STAGE 0 SPORULATION PROTEIN A HOMOLOG"/>
    <property type="match status" value="1"/>
</dbReference>
<comment type="function">
    <text evidence="5">May play the central regulatory role in sporulation. It may be an element of the effector pathway responsible for the activation of sporulation genes in response to nutritional stress. Spo0A may act in concert with spo0H (a sigma factor) to control the expression of some genes that are critical to the sporulation process.</text>
</comment>
<dbReference type="Pfam" id="PF00072">
    <property type="entry name" value="Response_reg"/>
    <property type="match status" value="1"/>
</dbReference>
<dbReference type="Pfam" id="PF00486">
    <property type="entry name" value="Trans_reg_C"/>
    <property type="match status" value="1"/>
</dbReference>
<keyword evidence="2" id="KW-0805">Transcription regulation</keyword>
<dbReference type="InterPro" id="IPR001867">
    <property type="entry name" value="OmpR/PhoB-type_DNA-bd"/>
</dbReference>
<dbReference type="GO" id="GO:0000156">
    <property type="term" value="F:phosphorelay response regulator activity"/>
    <property type="evidence" value="ECO:0007669"/>
    <property type="project" value="TreeGrafter"/>
</dbReference>
<dbReference type="Gene3D" id="1.10.10.10">
    <property type="entry name" value="Winged helix-like DNA-binding domain superfamily/Winged helix DNA-binding domain"/>
    <property type="match status" value="1"/>
</dbReference>
<dbReference type="EMBL" id="DVOO01000003">
    <property type="protein sequence ID" value="HIV24285.1"/>
    <property type="molecule type" value="Genomic_DNA"/>
</dbReference>
<dbReference type="InterPro" id="IPR036388">
    <property type="entry name" value="WH-like_DNA-bd_sf"/>
</dbReference>
<evidence type="ECO:0000259" key="9">
    <source>
        <dbReference type="PROSITE" id="PS51755"/>
    </source>
</evidence>
<gene>
    <name evidence="10" type="ORF">IAB71_00620</name>
</gene>
<keyword evidence="3 7" id="KW-0238">DNA-binding</keyword>
<dbReference type="CDD" id="cd00383">
    <property type="entry name" value="trans_reg_C"/>
    <property type="match status" value="1"/>
</dbReference>
<dbReference type="SMART" id="SM00448">
    <property type="entry name" value="REC"/>
    <property type="match status" value="1"/>
</dbReference>
<dbReference type="SMART" id="SM00862">
    <property type="entry name" value="Trans_reg_C"/>
    <property type="match status" value="1"/>
</dbReference>
<feature type="domain" description="Response regulatory" evidence="8">
    <location>
        <begin position="7"/>
        <end position="120"/>
    </location>
</feature>
<accession>A0A9D1P0M7</accession>
<dbReference type="AlphaFoldDB" id="A0A9D1P0M7"/>
<dbReference type="SUPFAM" id="SSF46894">
    <property type="entry name" value="C-terminal effector domain of the bipartite response regulators"/>
    <property type="match status" value="1"/>
</dbReference>
<dbReference type="Gene3D" id="3.40.50.2300">
    <property type="match status" value="1"/>
</dbReference>
<organism evidence="10 11">
    <name type="scientific">Candidatus Scatomonas pullistercoris</name>
    <dbReference type="NCBI Taxonomy" id="2840920"/>
    <lineage>
        <taxon>Bacteria</taxon>
        <taxon>Bacillati</taxon>
        <taxon>Bacillota</taxon>
        <taxon>Clostridia</taxon>
        <taxon>Lachnospirales</taxon>
        <taxon>Lachnospiraceae</taxon>
        <taxon>Lachnospiraceae incertae sedis</taxon>
        <taxon>Candidatus Scatomonas</taxon>
    </lineage>
</organism>
<evidence type="ECO:0000259" key="8">
    <source>
        <dbReference type="PROSITE" id="PS50110"/>
    </source>
</evidence>
<reference evidence="10" key="1">
    <citation type="submission" date="2020-10" db="EMBL/GenBank/DDBJ databases">
        <authorList>
            <person name="Gilroy R."/>
        </authorList>
    </citation>
    <scope>NUCLEOTIDE SEQUENCE</scope>
    <source>
        <strain evidence="10">CHK188-20938</strain>
    </source>
</reference>
<reference evidence="10" key="2">
    <citation type="journal article" date="2021" name="PeerJ">
        <title>Extensive microbial diversity within the chicken gut microbiome revealed by metagenomics and culture.</title>
        <authorList>
            <person name="Gilroy R."/>
            <person name="Ravi A."/>
            <person name="Getino M."/>
            <person name="Pursley I."/>
            <person name="Horton D.L."/>
            <person name="Alikhan N.F."/>
            <person name="Baker D."/>
            <person name="Gharbi K."/>
            <person name="Hall N."/>
            <person name="Watson M."/>
            <person name="Adriaenssens E.M."/>
            <person name="Foster-Nyarko E."/>
            <person name="Jarju S."/>
            <person name="Secka A."/>
            <person name="Antonio M."/>
            <person name="Oren A."/>
            <person name="Chaudhuri R.R."/>
            <person name="La Ragione R."/>
            <person name="Hildebrand F."/>
            <person name="Pallen M.J."/>
        </authorList>
    </citation>
    <scope>NUCLEOTIDE SEQUENCE</scope>
    <source>
        <strain evidence="10">CHK188-20938</strain>
    </source>
</reference>
<keyword evidence="6" id="KW-0597">Phosphoprotein</keyword>
<protein>
    <recommendedName>
        <fullName evidence="1">Stage 0 sporulation protein A homolog</fullName>
    </recommendedName>
</protein>
<dbReference type="CDD" id="cd18159">
    <property type="entry name" value="REC_OmpR_NsrR-like"/>
    <property type="match status" value="1"/>
</dbReference>
<dbReference type="PROSITE" id="PS50110">
    <property type="entry name" value="RESPONSE_REGULATORY"/>
    <property type="match status" value="1"/>
</dbReference>
<evidence type="ECO:0000256" key="4">
    <source>
        <dbReference type="ARBA" id="ARBA00023163"/>
    </source>
</evidence>
<dbReference type="PANTHER" id="PTHR48111">
    <property type="entry name" value="REGULATOR OF RPOS"/>
    <property type="match status" value="1"/>
</dbReference>
<keyword evidence="4" id="KW-0804">Transcription</keyword>
<dbReference type="GO" id="GO:0005829">
    <property type="term" value="C:cytosol"/>
    <property type="evidence" value="ECO:0007669"/>
    <property type="project" value="TreeGrafter"/>
</dbReference>
<evidence type="ECO:0000256" key="5">
    <source>
        <dbReference type="ARBA" id="ARBA00024867"/>
    </source>
</evidence>
<dbReference type="SUPFAM" id="SSF52172">
    <property type="entry name" value="CheY-like"/>
    <property type="match status" value="1"/>
</dbReference>
<dbReference type="GO" id="GO:0006355">
    <property type="term" value="P:regulation of DNA-templated transcription"/>
    <property type="evidence" value="ECO:0007669"/>
    <property type="project" value="InterPro"/>
</dbReference>
<dbReference type="InterPro" id="IPR016032">
    <property type="entry name" value="Sig_transdc_resp-reg_C-effctor"/>
</dbReference>